<dbReference type="InterPro" id="IPR025444">
    <property type="entry name" value="Monooxy_af470"/>
</dbReference>
<dbReference type="Pfam" id="PF13826">
    <property type="entry name" value="Monooxy_af470-like"/>
    <property type="match status" value="1"/>
</dbReference>
<evidence type="ECO:0000313" key="2">
    <source>
        <dbReference type="Proteomes" id="UP001523401"/>
    </source>
</evidence>
<organism evidence="1 2">
    <name type="scientific">Asaia lannensis NBRC 102526</name>
    <dbReference type="NCBI Taxonomy" id="1307926"/>
    <lineage>
        <taxon>Bacteria</taxon>
        <taxon>Pseudomonadati</taxon>
        <taxon>Pseudomonadota</taxon>
        <taxon>Alphaproteobacteria</taxon>
        <taxon>Acetobacterales</taxon>
        <taxon>Acetobacteraceae</taxon>
        <taxon>Asaia</taxon>
    </lineage>
</organism>
<gene>
    <name evidence="1" type="ORF">NF685_13205</name>
</gene>
<dbReference type="EMBL" id="JAMXQU010000012">
    <property type="protein sequence ID" value="MCO6160992.1"/>
    <property type="molecule type" value="Genomic_DNA"/>
</dbReference>
<accession>A0ABT1CJF4</accession>
<name>A0ABT1CJF4_9PROT</name>
<keyword evidence="2" id="KW-1185">Reference proteome</keyword>
<comment type="caution">
    <text evidence="1">The sequence shown here is derived from an EMBL/GenBank/DDBJ whole genome shotgun (WGS) entry which is preliminary data.</text>
</comment>
<proteinExistence type="predicted"/>
<reference evidence="1 2" key="1">
    <citation type="submission" date="2022-06" db="EMBL/GenBank/DDBJ databases">
        <title>Whole-genome of Asaia lannensis strain LMG 27011T.</title>
        <authorList>
            <person name="Sombolestani A."/>
        </authorList>
    </citation>
    <scope>NUCLEOTIDE SEQUENCE [LARGE SCALE GENOMIC DNA]</scope>
    <source>
        <strain evidence="1 2">NBRC 102526</strain>
    </source>
</reference>
<sequence length="159" mass="18329">MQTHRRFTVNLQDYPDLVMIVLGLEIRNPCALLSMPLIGRGLGQIAASAPDGLLHHQTQRYGWRHLGFRQYWRDFDSLERFTRSAPHAEWWRHFMTRYRGCGFWHETYRMRGGIEAIYADMGKATGLASFAPRCEAIGPLKTSRMRLDASSAVRSDARS</sequence>
<protein>
    <submittedName>
        <fullName evidence="1">DUF4188 domain-containing protein</fullName>
    </submittedName>
</protein>
<dbReference type="Proteomes" id="UP001523401">
    <property type="component" value="Unassembled WGS sequence"/>
</dbReference>
<dbReference type="RefSeq" id="WP_222547493.1">
    <property type="nucleotide sequence ID" value="NZ_BAPW01000047.1"/>
</dbReference>
<evidence type="ECO:0000313" key="1">
    <source>
        <dbReference type="EMBL" id="MCO6160992.1"/>
    </source>
</evidence>